<feature type="region of interest" description="Disordered" evidence="1">
    <location>
        <begin position="80"/>
        <end position="99"/>
    </location>
</feature>
<name>A0A914C353_9BILA</name>
<dbReference type="Proteomes" id="UP000887540">
    <property type="component" value="Unplaced"/>
</dbReference>
<dbReference type="WBParaSite" id="ACRNAN_Path_183.g648.t1">
    <property type="protein sequence ID" value="ACRNAN_Path_183.g648.t1"/>
    <property type="gene ID" value="ACRNAN_Path_183.g648"/>
</dbReference>
<evidence type="ECO:0000313" key="3">
    <source>
        <dbReference type="Proteomes" id="UP000887540"/>
    </source>
</evidence>
<organism evidence="3 4">
    <name type="scientific">Acrobeloides nanus</name>
    <dbReference type="NCBI Taxonomy" id="290746"/>
    <lineage>
        <taxon>Eukaryota</taxon>
        <taxon>Metazoa</taxon>
        <taxon>Ecdysozoa</taxon>
        <taxon>Nematoda</taxon>
        <taxon>Chromadorea</taxon>
        <taxon>Rhabditida</taxon>
        <taxon>Tylenchina</taxon>
        <taxon>Cephalobomorpha</taxon>
        <taxon>Cephaloboidea</taxon>
        <taxon>Cephalobidae</taxon>
        <taxon>Acrobeloides</taxon>
    </lineage>
</organism>
<keyword evidence="2" id="KW-0472">Membrane</keyword>
<proteinExistence type="predicted"/>
<dbReference type="AlphaFoldDB" id="A0A914C353"/>
<sequence length="185" mass="21250">MGGGNSRYEHPTASLEQQSYPDLNMIVKGIPKMMQVADDMHRMTNYMGDLRNMTLAMGVMSAIGIMLFLLLKYVHSSRKKRRNRQRLYHHSGDYSDHSSLNRPIRQYAQKDVGWSTPTHKIDMEKFVDHQVNHNQAPPPPPKPQRETTDFSSPSNIMNQPNGGHMIKTRYDPVKLAVEELPYVDS</sequence>
<evidence type="ECO:0000256" key="2">
    <source>
        <dbReference type="SAM" id="Phobius"/>
    </source>
</evidence>
<keyword evidence="2" id="KW-1133">Transmembrane helix</keyword>
<evidence type="ECO:0000313" key="4">
    <source>
        <dbReference type="WBParaSite" id="ACRNAN_Path_183.g648.t1"/>
    </source>
</evidence>
<feature type="region of interest" description="Disordered" evidence="1">
    <location>
        <begin position="131"/>
        <end position="166"/>
    </location>
</feature>
<reference evidence="4" key="1">
    <citation type="submission" date="2022-11" db="UniProtKB">
        <authorList>
            <consortium name="WormBaseParasite"/>
        </authorList>
    </citation>
    <scope>IDENTIFICATION</scope>
</reference>
<feature type="compositionally biased region" description="Polar residues" evidence="1">
    <location>
        <begin position="149"/>
        <end position="161"/>
    </location>
</feature>
<feature type="compositionally biased region" description="Basic residues" evidence="1">
    <location>
        <begin position="80"/>
        <end position="89"/>
    </location>
</feature>
<keyword evidence="3" id="KW-1185">Reference proteome</keyword>
<protein>
    <submittedName>
        <fullName evidence="4">Uncharacterized protein</fullName>
    </submittedName>
</protein>
<accession>A0A914C353</accession>
<evidence type="ECO:0000256" key="1">
    <source>
        <dbReference type="SAM" id="MobiDB-lite"/>
    </source>
</evidence>
<feature type="transmembrane region" description="Helical" evidence="2">
    <location>
        <begin position="53"/>
        <end position="74"/>
    </location>
</feature>
<keyword evidence="2" id="KW-0812">Transmembrane</keyword>